<dbReference type="Proteomes" id="UP000477849">
    <property type="component" value="Unassembled WGS sequence"/>
</dbReference>
<dbReference type="PANTHER" id="PTHR43386">
    <property type="entry name" value="OLIGOPEPTIDE TRANSPORT SYSTEM PERMEASE PROTEIN APPC"/>
    <property type="match status" value="1"/>
</dbReference>
<comment type="similarity">
    <text evidence="9">Belongs to the binding-protein-dependent transport system permease family.</text>
</comment>
<dbReference type="SUPFAM" id="SSF161098">
    <property type="entry name" value="MetI-like"/>
    <property type="match status" value="1"/>
</dbReference>
<keyword evidence="8 9" id="KW-0472">Membrane</keyword>
<evidence type="ECO:0000313" key="12">
    <source>
        <dbReference type="Proteomes" id="UP000477849"/>
    </source>
</evidence>
<dbReference type="GO" id="GO:0055085">
    <property type="term" value="P:transmembrane transport"/>
    <property type="evidence" value="ECO:0007669"/>
    <property type="project" value="InterPro"/>
</dbReference>
<dbReference type="GO" id="GO:0005886">
    <property type="term" value="C:plasma membrane"/>
    <property type="evidence" value="ECO:0007669"/>
    <property type="project" value="UniProtKB-SubCell"/>
</dbReference>
<dbReference type="Pfam" id="PF00528">
    <property type="entry name" value="BPD_transp_1"/>
    <property type="match status" value="1"/>
</dbReference>
<reference evidence="11 12" key="1">
    <citation type="submission" date="2020-02" db="EMBL/GenBank/DDBJ databases">
        <title>Genome sequence of the type strain CCBAU10050 of Rhizobium daejeonense.</title>
        <authorList>
            <person name="Gao J."/>
            <person name="Sun J."/>
        </authorList>
    </citation>
    <scope>NUCLEOTIDE SEQUENCE [LARGE SCALE GENOMIC DNA]</scope>
    <source>
        <strain evidence="11 12">CCBAU10050</strain>
    </source>
</reference>
<feature type="transmembrane region" description="Helical" evidence="9">
    <location>
        <begin position="135"/>
        <end position="152"/>
    </location>
</feature>
<feature type="transmembrane region" description="Helical" evidence="9">
    <location>
        <begin position="12"/>
        <end position="34"/>
    </location>
</feature>
<keyword evidence="2 9" id="KW-0813">Transport</keyword>
<gene>
    <name evidence="11" type="ORF">G6N76_23030</name>
</gene>
<evidence type="ECO:0000256" key="9">
    <source>
        <dbReference type="RuleBase" id="RU363032"/>
    </source>
</evidence>
<protein>
    <submittedName>
        <fullName evidence="11">ABC transporter permease</fullName>
    </submittedName>
</protein>
<dbReference type="Gene3D" id="1.10.3720.10">
    <property type="entry name" value="MetI-like"/>
    <property type="match status" value="1"/>
</dbReference>
<evidence type="ECO:0000313" key="11">
    <source>
        <dbReference type="EMBL" id="NGO66546.1"/>
    </source>
</evidence>
<dbReference type="InterPro" id="IPR050366">
    <property type="entry name" value="BP-dependent_transpt_permease"/>
</dbReference>
<keyword evidence="7 9" id="KW-1133">Transmembrane helix</keyword>
<evidence type="ECO:0000259" key="10">
    <source>
        <dbReference type="PROSITE" id="PS50928"/>
    </source>
</evidence>
<feature type="transmembrane region" description="Helical" evidence="9">
    <location>
        <begin position="107"/>
        <end position="129"/>
    </location>
</feature>
<dbReference type="PANTHER" id="PTHR43386:SF1">
    <property type="entry name" value="D,D-DIPEPTIDE TRANSPORT SYSTEM PERMEASE PROTEIN DDPC-RELATED"/>
    <property type="match status" value="1"/>
</dbReference>
<evidence type="ECO:0000256" key="3">
    <source>
        <dbReference type="ARBA" id="ARBA00022475"/>
    </source>
</evidence>
<evidence type="ECO:0000256" key="2">
    <source>
        <dbReference type="ARBA" id="ARBA00022448"/>
    </source>
</evidence>
<dbReference type="AlphaFoldDB" id="A0A6M1SIB5"/>
<sequence>MDRNIFSRLRGLPWLTISPVVFLVIVAVFAPLLMTYDPGAQDYNAILTGPSAQHFFGTDYLGRDIFSRIVGGAQVSMTAMAIVLASALVIGVVIGSFAGYVGGTAELVLISIIDIILALPSLVIALALIGIMGTGYWSMIFALTMAWWANYARMSRAVVVAELQQPYIEAVRVMGAGHLWIFVRHILPHVLALVVVYASADAGALVLSIATLSFLGLGVAPPTPEWGQMLVDGMGYIEENPSLVIIPGLALTFVVVSFNLLGEAFALQKVPAPIGGRLLRRRRKDRAAEEAQRNAIERQGKVAA</sequence>
<evidence type="ECO:0000256" key="5">
    <source>
        <dbReference type="ARBA" id="ARBA00022856"/>
    </source>
</evidence>
<evidence type="ECO:0000256" key="4">
    <source>
        <dbReference type="ARBA" id="ARBA00022692"/>
    </source>
</evidence>
<keyword evidence="12" id="KW-1185">Reference proteome</keyword>
<dbReference type="EMBL" id="JAAKZH010000012">
    <property type="protein sequence ID" value="NGO66546.1"/>
    <property type="molecule type" value="Genomic_DNA"/>
</dbReference>
<evidence type="ECO:0000256" key="6">
    <source>
        <dbReference type="ARBA" id="ARBA00022927"/>
    </source>
</evidence>
<dbReference type="GO" id="GO:0015833">
    <property type="term" value="P:peptide transport"/>
    <property type="evidence" value="ECO:0007669"/>
    <property type="project" value="UniProtKB-KW"/>
</dbReference>
<comment type="subcellular location">
    <subcellularLocation>
        <location evidence="1 9">Cell membrane</location>
        <topology evidence="1 9">Multi-pass membrane protein</topology>
    </subcellularLocation>
</comment>
<feature type="transmembrane region" description="Helical" evidence="9">
    <location>
        <begin position="190"/>
        <end position="220"/>
    </location>
</feature>
<feature type="transmembrane region" description="Helical" evidence="9">
    <location>
        <begin position="77"/>
        <end position="100"/>
    </location>
</feature>
<dbReference type="CDD" id="cd06261">
    <property type="entry name" value="TM_PBP2"/>
    <property type="match status" value="1"/>
</dbReference>
<keyword evidence="5" id="KW-0571">Peptide transport</keyword>
<comment type="caution">
    <text evidence="11">The sequence shown here is derived from an EMBL/GenBank/DDBJ whole genome shotgun (WGS) entry which is preliminary data.</text>
</comment>
<keyword evidence="6" id="KW-0653">Protein transport</keyword>
<dbReference type="InterPro" id="IPR000515">
    <property type="entry name" value="MetI-like"/>
</dbReference>
<feature type="domain" description="ABC transmembrane type-1" evidence="10">
    <location>
        <begin position="77"/>
        <end position="262"/>
    </location>
</feature>
<dbReference type="RefSeq" id="WP_164490840.1">
    <property type="nucleotide sequence ID" value="NZ_CP048428.1"/>
</dbReference>
<accession>A0A6M1SIB5</accession>
<dbReference type="InterPro" id="IPR035906">
    <property type="entry name" value="MetI-like_sf"/>
</dbReference>
<dbReference type="PROSITE" id="PS50928">
    <property type="entry name" value="ABC_TM1"/>
    <property type="match status" value="1"/>
</dbReference>
<evidence type="ECO:0000256" key="1">
    <source>
        <dbReference type="ARBA" id="ARBA00004651"/>
    </source>
</evidence>
<proteinExistence type="inferred from homology"/>
<keyword evidence="4 9" id="KW-0812">Transmembrane</keyword>
<feature type="transmembrane region" description="Helical" evidence="9">
    <location>
        <begin position="240"/>
        <end position="261"/>
    </location>
</feature>
<name>A0A6M1SIB5_9HYPH</name>
<evidence type="ECO:0000256" key="7">
    <source>
        <dbReference type="ARBA" id="ARBA00022989"/>
    </source>
</evidence>
<dbReference type="GO" id="GO:0015031">
    <property type="term" value="P:protein transport"/>
    <property type="evidence" value="ECO:0007669"/>
    <property type="project" value="UniProtKB-KW"/>
</dbReference>
<organism evidence="11 12">
    <name type="scientific">Rhizobium daejeonense</name>
    <dbReference type="NCBI Taxonomy" id="240521"/>
    <lineage>
        <taxon>Bacteria</taxon>
        <taxon>Pseudomonadati</taxon>
        <taxon>Pseudomonadota</taxon>
        <taxon>Alphaproteobacteria</taxon>
        <taxon>Hyphomicrobiales</taxon>
        <taxon>Rhizobiaceae</taxon>
        <taxon>Rhizobium/Agrobacterium group</taxon>
        <taxon>Rhizobium</taxon>
    </lineage>
</organism>
<keyword evidence="3" id="KW-1003">Cell membrane</keyword>
<evidence type="ECO:0000256" key="8">
    <source>
        <dbReference type="ARBA" id="ARBA00023136"/>
    </source>
</evidence>